<dbReference type="InterPro" id="IPR018968">
    <property type="entry name" value="Phasin"/>
</dbReference>
<dbReference type="OrthoDB" id="9182250at2"/>
<reference evidence="2 3" key="1">
    <citation type="submission" date="2019-01" db="EMBL/GenBank/DDBJ databases">
        <title>Zoogloea oleivorans genome sequencing and assembly.</title>
        <authorList>
            <person name="Tancsics A."/>
            <person name="Farkas M."/>
            <person name="Kriszt B."/>
            <person name="Maroti G."/>
            <person name="Horvath B."/>
        </authorList>
    </citation>
    <scope>NUCLEOTIDE SEQUENCE [LARGE SCALE GENOMIC DNA]</scope>
    <source>
        <strain evidence="2 3">Buc</strain>
    </source>
</reference>
<organism evidence="2 3">
    <name type="scientific">Zoogloea oleivorans</name>
    <dbReference type="NCBI Taxonomy" id="1552750"/>
    <lineage>
        <taxon>Bacteria</taxon>
        <taxon>Pseudomonadati</taxon>
        <taxon>Pseudomonadota</taxon>
        <taxon>Betaproteobacteria</taxon>
        <taxon>Rhodocyclales</taxon>
        <taxon>Zoogloeaceae</taxon>
        <taxon>Zoogloea</taxon>
    </lineage>
</organism>
<sequence>MNSITHLQKIAEAASANGDAFKSIYDVTLKASEQLFTLNNDFFRSLLEGSTTAKTSLEPHELFNAYAKQLERVSEYFREASDIGSQTQVEVFKVGTQSAEEVTRVFFAQLEALFKSFPADQAHFSDALKSVVNSVTTTRKAA</sequence>
<accession>A0A6C2D2X5</accession>
<feature type="domain" description="Phasin" evidence="1">
    <location>
        <begin position="8"/>
        <end position="95"/>
    </location>
</feature>
<dbReference type="RefSeq" id="WP_148578459.1">
    <property type="nucleotide sequence ID" value="NZ_SDKK01000006.1"/>
</dbReference>
<proteinExistence type="predicted"/>
<protein>
    <submittedName>
        <fullName evidence="2">Phasin family protein</fullName>
    </submittedName>
</protein>
<keyword evidence="3" id="KW-1185">Reference proteome</keyword>
<evidence type="ECO:0000313" key="2">
    <source>
        <dbReference type="EMBL" id="TYC59902.1"/>
    </source>
</evidence>
<dbReference type="Pfam" id="PF09361">
    <property type="entry name" value="Phasin_2"/>
    <property type="match status" value="1"/>
</dbReference>
<dbReference type="EMBL" id="SDKK01000006">
    <property type="protein sequence ID" value="TYC59902.1"/>
    <property type="molecule type" value="Genomic_DNA"/>
</dbReference>
<dbReference type="Proteomes" id="UP000389128">
    <property type="component" value="Unassembled WGS sequence"/>
</dbReference>
<evidence type="ECO:0000259" key="1">
    <source>
        <dbReference type="Pfam" id="PF09361"/>
    </source>
</evidence>
<dbReference type="AlphaFoldDB" id="A0A6C2D2X5"/>
<gene>
    <name evidence="2" type="ORF">ETQ85_07680</name>
</gene>
<name>A0A6C2D2X5_9RHOO</name>
<comment type="caution">
    <text evidence="2">The sequence shown here is derived from an EMBL/GenBank/DDBJ whole genome shotgun (WGS) entry which is preliminary data.</text>
</comment>
<evidence type="ECO:0000313" key="3">
    <source>
        <dbReference type="Proteomes" id="UP000389128"/>
    </source>
</evidence>